<dbReference type="EC" id="3.5.2.6" evidence="4"/>
<reference evidence="4 6" key="2">
    <citation type="submission" date="2018-12" db="EMBL/GenBank/DDBJ databases">
        <authorList>
            <consortium name="Pathogen Informatics"/>
        </authorList>
    </citation>
    <scope>NUCLEOTIDE SEQUENCE [LARGE SCALE GENOMIC DNA]</scope>
    <source>
        <strain evidence="4 6">NCTC13489</strain>
    </source>
</reference>
<keyword evidence="5" id="KW-1185">Reference proteome</keyword>
<evidence type="ECO:0000259" key="2">
    <source>
        <dbReference type="Pfam" id="PF00144"/>
    </source>
</evidence>
<evidence type="ECO:0000313" key="4">
    <source>
        <dbReference type="EMBL" id="VEH98898.1"/>
    </source>
</evidence>
<dbReference type="OrthoDB" id="9793489at2"/>
<proteinExistence type="predicted"/>
<dbReference type="EMBL" id="LR134441">
    <property type="protein sequence ID" value="VEH98898.1"/>
    <property type="molecule type" value="Genomic_DNA"/>
</dbReference>
<gene>
    <name evidence="4" type="primary">ampC_2</name>
    <name evidence="3" type="ORF">HY04_11685</name>
    <name evidence="4" type="ORF">NCTC13489_01235</name>
</gene>
<dbReference type="SUPFAM" id="SSF56601">
    <property type="entry name" value="beta-lactamase/transpeptidase-like"/>
    <property type="match status" value="1"/>
</dbReference>
<dbReference type="Gene3D" id="3.40.710.10">
    <property type="entry name" value="DD-peptidase/beta-lactamase superfamily"/>
    <property type="match status" value="1"/>
</dbReference>
<keyword evidence="1" id="KW-0812">Transmembrane</keyword>
<dbReference type="InterPro" id="IPR001466">
    <property type="entry name" value="Beta-lactam-related"/>
</dbReference>
<evidence type="ECO:0000313" key="5">
    <source>
        <dbReference type="Proteomes" id="UP000028349"/>
    </source>
</evidence>
<feature type="transmembrane region" description="Helical" evidence="1">
    <location>
        <begin position="6"/>
        <end position="25"/>
    </location>
</feature>
<dbReference type="Pfam" id="PF00144">
    <property type="entry name" value="Beta-lactamase"/>
    <property type="match status" value="1"/>
</dbReference>
<dbReference type="GO" id="GO:0008800">
    <property type="term" value="F:beta-lactamase activity"/>
    <property type="evidence" value="ECO:0007669"/>
    <property type="project" value="UniProtKB-EC"/>
</dbReference>
<keyword evidence="4" id="KW-0378">Hydrolase</keyword>
<reference evidence="3 5" key="1">
    <citation type="submission" date="2014-07" db="EMBL/GenBank/DDBJ databases">
        <authorList>
            <person name="Pisani N.G."/>
            <person name="Newman J.D."/>
        </authorList>
    </citation>
    <scope>NUCLEOTIDE SEQUENCE [LARGE SCALE GENOMIC DNA]</scope>
    <source>
        <strain evidence="3 5">LMG 24720</strain>
    </source>
</reference>
<evidence type="ECO:0000313" key="3">
    <source>
        <dbReference type="EMBL" id="KEY19088.1"/>
    </source>
</evidence>
<evidence type="ECO:0000256" key="1">
    <source>
        <dbReference type="SAM" id="Phobius"/>
    </source>
</evidence>
<dbReference type="Proteomes" id="UP000028349">
    <property type="component" value="Unassembled WGS sequence"/>
</dbReference>
<dbReference type="Proteomes" id="UP000270036">
    <property type="component" value="Chromosome"/>
</dbReference>
<dbReference type="PANTHER" id="PTHR46825:SF9">
    <property type="entry name" value="BETA-LACTAMASE-RELATED DOMAIN-CONTAINING PROTEIN"/>
    <property type="match status" value="1"/>
</dbReference>
<evidence type="ECO:0000313" key="6">
    <source>
        <dbReference type="Proteomes" id="UP000270036"/>
    </source>
</evidence>
<dbReference type="KEGG" id="cant:NCTC13489_01235"/>
<name>A0A448NQQ1_9FLAO</name>
<dbReference type="InterPro" id="IPR012338">
    <property type="entry name" value="Beta-lactam/transpept-like"/>
</dbReference>
<feature type="domain" description="Beta-lactamase-related" evidence="2">
    <location>
        <begin position="47"/>
        <end position="354"/>
    </location>
</feature>
<accession>A0A448NQQ1</accession>
<sequence length="375" mass="41372">MRVIKITGIIVLSSLAILAGVYLFIKFKSANIEDKKNLERSIDIQVNQFIAKGNAYGVVVGVVKGDKVYLKGFGTAEKGKGILPDSTTIFELASTSKLFTTSTLQLLIDEGKLKLDDPIKILLNDKVILPANAQKTTLRHLATHRSGFPSLPNSFIAKMTDDSNPYKDLVTQDIYDYLKSCEGKKAEGIFDYSNFGMGLLGHLLELKTDVKYEQLVKEKLLKPLGMTQTFVTVKPVHQSKIIQGYDENGSPTPVWTDHVLTGAGSFLSNGNDMVKFVKANLNERASPISKSLLATHQQQFDGETGLGWILPSQVDKMLGNENMVWHSGMSGGYSSFIAIDKVNNYGLFVLTNKSIDVTKLGMKLTVKVRTQSWKK</sequence>
<dbReference type="STRING" id="266748.HY04_11685"/>
<dbReference type="RefSeq" id="WP_034719907.1">
    <property type="nucleotide sequence ID" value="NZ_FOIX01000003.1"/>
</dbReference>
<dbReference type="PANTHER" id="PTHR46825">
    <property type="entry name" value="D-ALANYL-D-ALANINE-CARBOXYPEPTIDASE/ENDOPEPTIDASE AMPH"/>
    <property type="match status" value="1"/>
</dbReference>
<dbReference type="InterPro" id="IPR050491">
    <property type="entry name" value="AmpC-like"/>
</dbReference>
<keyword evidence="1" id="KW-0472">Membrane</keyword>
<dbReference type="EMBL" id="JPEP01000002">
    <property type="protein sequence ID" value="KEY19088.1"/>
    <property type="molecule type" value="Genomic_DNA"/>
</dbReference>
<keyword evidence="1" id="KW-1133">Transmembrane helix</keyword>
<organism evidence="4 6">
    <name type="scientific">Kaistella antarctica</name>
    <dbReference type="NCBI Taxonomy" id="266748"/>
    <lineage>
        <taxon>Bacteria</taxon>
        <taxon>Pseudomonadati</taxon>
        <taxon>Bacteroidota</taxon>
        <taxon>Flavobacteriia</taxon>
        <taxon>Flavobacteriales</taxon>
        <taxon>Weeksellaceae</taxon>
        <taxon>Chryseobacterium group</taxon>
        <taxon>Kaistella</taxon>
    </lineage>
</organism>
<dbReference type="AlphaFoldDB" id="A0A448NQQ1"/>
<protein>
    <submittedName>
        <fullName evidence="4">Beta-lactamase</fullName>
        <ecNumber evidence="4">3.5.2.6</ecNumber>
    </submittedName>
</protein>